<name>T0QZ54_SAPDV</name>
<sequence>MKASEAIDRVFFEKKFSATKYMLRYIVSATDDARAEQLRTVSHYRELADMEIASVVDANYTNFNASLGKFAGIAHQLQDARAGLLEVEKRSMEGKAILTAKTKNLHDLLSQKYEAKKVIDLINDIEYIELAPVKIQAALDAGLAGQAVDVYLRAFDLVFSEKLVVFSAVATMRHALLECKQTIEDYLIAALEAGLYLEAVWAKYAKSSTPIGAFGALTSSTPAPPLADLARCVQRLSREAEVIGSLKTSLELRLQALIERIGSICRASLATVDTNERFGRSPHASTFQVCSQTVLGAVATCLGHHAALAATLSRSLYPLDEIVHKAFHVLEEWLVQHLSDPETVAPTPTSPIAGASTNVGLFRFFPTEARPIDNQVAHDVAPSSLVCPPSLFHVPRIFPDVHVFSKHVATLCSSVSFVEVFWRPFVIRIWLPKLQAKASAMLAAPSRAGDSGFTLPMPMDTMYAVPNVHALVLVVRELFAMLPSFSLVAQELINVIDNTARRFAEDCAGLVRKICDGSLNQVEMNIGASELGRLLHQTPLYAAAKGSVPYQSLAKIAPSDTATAAPEVKVTPRDELHAKELDFEAKFLDVDFWTRPGTTKSLVQDPSKLSMLAYLSSCCDFVSLVLDKHVQASECKSTADADAHLVATLKATSWRCSSLADECLFFLRRELHLACYSYMTQVASGPLDGPEVPSCAPNESVLSLASKLLSCEENCLAPYLSKHKVALVLDGLDSLVCHILMHLMSNIPKLSVGGVAQMHCNLNSLQQSLTSLFYKYPSVRRDAFYFQRAKRYYALALLSETDLEMFLMENRKAFAPDLLRAIWRVDVPTRPMTKASVNKLDSLLR</sequence>
<dbReference type="OrthoDB" id="272977at2759"/>
<dbReference type="Pfam" id="PF04048">
    <property type="entry name" value="Sec8_N"/>
    <property type="match status" value="1"/>
</dbReference>
<dbReference type="Proteomes" id="UP000030762">
    <property type="component" value="Unassembled WGS sequence"/>
</dbReference>
<evidence type="ECO:0000256" key="2">
    <source>
        <dbReference type="ARBA" id="ARBA00022483"/>
    </source>
</evidence>
<dbReference type="InterPro" id="IPR039682">
    <property type="entry name" value="Sec8/EXOC4"/>
</dbReference>
<keyword evidence="6" id="KW-1185">Reference proteome</keyword>
<dbReference type="GO" id="GO:0090522">
    <property type="term" value="P:vesicle tethering involved in exocytosis"/>
    <property type="evidence" value="ECO:0007669"/>
    <property type="project" value="UniProtKB-UniRule"/>
</dbReference>
<evidence type="ECO:0000313" key="5">
    <source>
        <dbReference type="EMBL" id="EQC39956.1"/>
    </source>
</evidence>
<dbReference type="GO" id="GO:0000145">
    <property type="term" value="C:exocyst"/>
    <property type="evidence" value="ECO:0007669"/>
    <property type="project" value="UniProtKB-UniRule"/>
</dbReference>
<dbReference type="GO" id="GO:0006612">
    <property type="term" value="P:protein targeting to membrane"/>
    <property type="evidence" value="ECO:0007669"/>
    <property type="project" value="UniProtKB-UniRule"/>
</dbReference>
<accession>T0QZ54</accession>
<evidence type="ECO:0000256" key="1">
    <source>
        <dbReference type="ARBA" id="ARBA00022448"/>
    </source>
</evidence>
<dbReference type="VEuPathDB" id="FungiDB:SDRG_02612"/>
<dbReference type="PANTHER" id="PTHR14146">
    <property type="entry name" value="EXOCYST COMPLEX COMPONENT 4"/>
    <property type="match status" value="1"/>
</dbReference>
<dbReference type="STRING" id="1156394.T0QZ54"/>
<evidence type="ECO:0000313" key="6">
    <source>
        <dbReference type="Proteomes" id="UP000030762"/>
    </source>
</evidence>
<evidence type="ECO:0000259" key="4">
    <source>
        <dbReference type="Pfam" id="PF04048"/>
    </source>
</evidence>
<organism evidence="5 6">
    <name type="scientific">Saprolegnia diclina (strain VS20)</name>
    <dbReference type="NCBI Taxonomy" id="1156394"/>
    <lineage>
        <taxon>Eukaryota</taxon>
        <taxon>Sar</taxon>
        <taxon>Stramenopiles</taxon>
        <taxon>Oomycota</taxon>
        <taxon>Saprolegniomycetes</taxon>
        <taxon>Saprolegniales</taxon>
        <taxon>Saprolegniaceae</taxon>
        <taxon>Saprolegnia</taxon>
    </lineage>
</organism>
<dbReference type="GO" id="GO:0015031">
    <property type="term" value="P:protein transport"/>
    <property type="evidence" value="ECO:0007669"/>
    <property type="project" value="UniProtKB-KW"/>
</dbReference>
<comment type="similarity">
    <text evidence="3">Belongs to the SEC8 family.</text>
</comment>
<keyword evidence="2 3" id="KW-0268">Exocytosis</keyword>
<keyword evidence="3" id="KW-0653">Protein transport</keyword>
<dbReference type="GO" id="GO:0006904">
    <property type="term" value="P:vesicle docking involved in exocytosis"/>
    <property type="evidence" value="ECO:0007669"/>
    <property type="project" value="InterPro"/>
</dbReference>
<dbReference type="OMA" id="MECKQTI"/>
<dbReference type="InterPro" id="IPR007191">
    <property type="entry name" value="Sec8_exocyst_N"/>
</dbReference>
<gene>
    <name evidence="5" type="ORF">SDRG_02612</name>
</gene>
<reference evidence="5 6" key="1">
    <citation type="submission" date="2012-04" db="EMBL/GenBank/DDBJ databases">
        <title>The Genome Sequence of Saprolegnia declina VS20.</title>
        <authorList>
            <consortium name="The Broad Institute Genome Sequencing Platform"/>
            <person name="Russ C."/>
            <person name="Nusbaum C."/>
            <person name="Tyler B."/>
            <person name="van West P."/>
            <person name="Dieguez-Uribeondo J."/>
            <person name="de Bruijn I."/>
            <person name="Tripathy S."/>
            <person name="Jiang R."/>
            <person name="Young S.K."/>
            <person name="Zeng Q."/>
            <person name="Gargeya S."/>
            <person name="Fitzgerald M."/>
            <person name="Haas B."/>
            <person name="Abouelleil A."/>
            <person name="Alvarado L."/>
            <person name="Arachchi H.M."/>
            <person name="Berlin A."/>
            <person name="Chapman S.B."/>
            <person name="Goldberg J."/>
            <person name="Griggs A."/>
            <person name="Gujja S."/>
            <person name="Hansen M."/>
            <person name="Howarth C."/>
            <person name="Imamovic A."/>
            <person name="Larimer J."/>
            <person name="McCowen C."/>
            <person name="Montmayeur A."/>
            <person name="Murphy C."/>
            <person name="Neiman D."/>
            <person name="Pearson M."/>
            <person name="Priest M."/>
            <person name="Roberts A."/>
            <person name="Saif S."/>
            <person name="Shea T."/>
            <person name="Sisk P."/>
            <person name="Sykes S."/>
            <person name="Wortman J."/>
            <person name="Nusbaum C."/>
            <person name="Birren B."/>
        </authorList>
    </citation>
    <scope>NUCLEOTIDE SEQUENCE [LARGE SCALE GENOMIC DNA]</scope>
    <source>
        <strain evidence="5 6">VS20</strain>
    </source>
</reference>
<evidence type="ECO:0000256" key="3">
    <source>
        <dbReference type="RuleBase" id="RU367079"/>
    </source>
</evidence>
<dbReference type="PANTHER" id="PTHR14146:SF0">
    <property type="entry name" value="EXOCYST COMPLEX COMPONENT 4"/>
    <property type="match status" value="1"/>
</dbReference>
<dbReference type="AlphaFoldDB" id="T0QZ54"/>
<dbReference type="RefSeq" id="XP_008606430.1">
    <property type="nucleotide sequence ID" value="XM_008608208.1"/>
</dbReference>
<comment type="function">
    <text evidence="3">Component of the exocyst complex involved in the docking of exocytic vesicles with fusion sites on the plasma membrane.</text>
</comment>
<dbReference type="GO" id="GO:0006893">
    <property type="term" value="P:Golgi to plasma membrane transport"/>
    <property type="evidence" value="ECO:0007669"/>
    <property type="project" value="TreeGrafter"/>
</dbReference>
<dbReference type="GeneID" id="19943339"/>
<feature type="domain" description="Exocyst complex component Sec8 N-terminal" evidence="4">
    <location>
        <begin position="35"/>
        <end position="136"/>
    </location>
</feature>
<protein>
    <recommendedName>
        <fullName evidence="3">Exocyst complex component Sec8</fullName>
    </recommendedName>
</protein>
<proteinExistence type="inferred from homology"/>
<dbReference type="EMBL" id="JH767137">
    <property type="protein sequence ID" value="EQC39956.1"/>
    <property type="molecule type" value="Genomic_DNA"/>
</dbReference>
<dbReference type="InParanoid" id="T0QZ54"/>
<keyword evidence="1 3" id="KW-0813">Transport</keyword>